<feature type="compositionally biased region" description="Low complexity" evidence="1">
    <location>
        <begin position="209"/>
        <end position="225"/>
    </location>
</feature>
<evidence type="ECO:0000256" key="1">
    <source>
        <dbReference type="SAM" id="MobiDB-lite"/>
    </source>
</evidence>
<name>A0ABS3KPE0_9PROT</name>
<evidence type="ECO:0000313" key="4">
    <source>
        <dbReference type="Proteomes" id="UP001518989"/>
    </source>
</evidence>
<evidence type="ECO:0008006" key="5">
    <source>
        <dbReference type="Google" id="ProtNLM"/>
    </source>
</evidence>
<organism evidence="3 4">
    <name type="scientific">Roseomonas haemaphysalidis</name>
    <dbReference type="NCBI Taxonomy" id="2768162"/>
    <lineage>
        <taxon>Bacteria</taxon>
        <taxon>Pseudomonadati</taxon>
        <taxon>Pseudomonadota</taxon>
        <taxon>Alphaproteobacteria</taxon>
        <taxon>Acetobacterales</taxon>
        <taxon>Roseomonadaceae</taxon>
        <taxon>Roseomonas</taxon>
    </lineage>
</organism>
<evidence type="ECO:0000313" key="3">
    <source>
        <dbReference type="EMBL" id="MBO1079345.1"/>
    </source>
</evidence>
<feature type="chain" id="PRO_5045245280" description="Lipoprotein" evidence="2">
    <location>
        <begin position="25"/>
        <end position="248"/>
    </location>
</feature>
<reference evidence="3 4" key="1">
    <citation type="submission" date="2020-09" db="EMBL/GenBank/DDBJ databases">
        <title>Roseomonas.</title>
        <authorList>
            <person name="Zhu W."/>
        </authorList>
    </citation>
    <scope>NUCLEOTIDE SEQUENCE [LARGE SCALE GENOMIC DNA]</scope>
    <source>
        <strain evidence="3 4">573</strain>
    </source>
</reference>
<keyword evidence="4" id="KW-1185">Reference proteome</keyword>
<dbReference type="RefSeq" id="WP_207416901.1">
    <property type="nucleotide sequence ID" value="NZ_CP061177.1"/>
</dbReference>
<feature type="signal peptide" evidence="2">
    <location>
        <begin position="1"/>
        <end position="24"/>
    </location>
</feature>
<proteinExistence type="predicted"/>
<evidence type="ECO:0000256" key="2">
    <source>
        <dbReference type="SAM" id="SignalP"/>
    </source>
</evidence>
<dbReference type="Proteomes" id="UP001518989">
    <property type="component" value="Unassembled WGS sequence"/>
</dbReference>
<comment type="caution">
    <text evidence="3">The sequence shown here is derived from an EMBL/GenBank/DDBJ whole genome shotgun (WGS) entry which is preliminary data.</text>
</comment>
<dbReference type="PROSITE" id="PS51257">
    <property type="entry name" value="PROKAR_LIPOPROTEIN"/>
    <property type="match status" value="1"/>
</dbReference>
<gene>
    <name evidence="3" type="ORF">IAI61_09900</name>
</gene>
<dbReference type="EMBL" id="JACTNG010000004">
    <property type="protein sequence ID" value="MBO1079345.1"/>
    <property type="molecule type" value="Genomic_DNA"/>
</dbReference>
<sequence length="248" mass="26083">MMPTITRRRVALALPLLAAACASGDAPPRMNTTPPSYGFLTPLRLNVLDIEVVPSIQGPAYRIDPPAPLSPLALAEQMGRERLVPVGTAGRARFIVDTATLIRGGASGGGLFTQASEQLNVVIHVRVEILGPDGRRVGFTEAEVRRSATMVVEGPASQARNADQIVRQAMEDLNVEFEFQIRRSLRDWLMTGDPGVVPSAAPIQQESLGGTAPVVPPATTVAPAGGTPGLAPPVRYAPSLTPGLPPQP</sequence>
<feature type="region of interest" description="Disordered" evidence="1">
    <location>
        <begin position="207"/>
        <end position="248"/>
    </location>
</feature>
<protein>
    <recommendedName>
        <fullName evidence="5">Lipoprotein</fullName>
    </recommendedName>
</protein>
<keyword evidence="2" id="KW-0732">Signal</keyword>
<accession>A0ABS3KPE0</accession>